<evidence type="ECO:0000259" key="2">
    <source>
        <dbReference type="Pfam" id="PF14534"/>
    </source>
</evidence>
<dbReference type="SUPFAM" id="SSF54427">
    <property type="entry name" value="NTF2-like"/>
    <property type="match status" value="1"/>
</dbReference>
<dbReference type="EMBL" id="UOEK01000362">
    <property type="protein sequence ID" value="VAW06642.1"/>
    <property type="molecule type" value="Genomic_DNA"/>
</dbReference>
<dbReference type="AlphaFoldDB" id="A0A3B0SWF1"/>
<dbReference type="InterPro" id="IPR032710">
    <property type="entry name" value="NTF2-like_dom_sf"/>
</dbReference>
<organism evidence="3">
    <name type="scientific">hydrothermal vent metagenome</name>
    <dbReference type="NCBI Taxonomy" id="652676"/>
    <lineage>
        <taxon>unclassified sequences</taxon>
        <taxon>metagenomes</taxon>
        <taxon>ecological metagenomes</taxon>
    </lineage>
</organism>
<dbReference type="Pfam" id="PF14534">
    <property type="entry name" value="DUF4440"/>
    <property type="match status" value="1"/>
</dbReference>
<sequence>MSATELDRLLADDFREFGASGRTWTKPEIITSLTAAKDVPGTRRVVTDFRTQTLADGLVLVTYRCQRTSPGTSDTFSWRSSVWRRHGDDWRMVFHQGTPSIPDQPASETDTDLHSIE</sequence>
<gene>
    <name evidence="3" type="ORF">MNBD_ACTINO02-3109</name>
</gene>
<feature type="region of interest" description="Disordered" evidence="1">
    <location>
        <begin position="95"/>
        <end position="117"/>
    </location>
</feature>
<protein>
    <recommendedName>
        <fullName evidence="2">DUF4440 domain-containing protein</fullName>
    </recommendedName>
</protein>
<reference evidence="3" key="1">
    <citation type="submission" date="2018-06" db="EMBL/GenBank/DDBJ databases">
        <authorList>
            <person name="Zhirakovskaya E."/>
        </authorList>
    </citation>
    <scope>NUCLEOTIDE SEQUENCE</scope>
</reference>
<evidence type="ECO:0000313" key="3">
    <source>
        <dbReference type="EMBL" id="VAW06642.1"/>
    </source>
</evidence>
<dbReference type="InterPro" id="IPR027843">
    <property type="entry name" value="DUF4440"/>
</dbReference>
<name>A0A3B0SWF1_9ZZZZ</name>
<feature type="domain" description="DUF4440" evidence="2">
    <location>
        <begin position="3"/>
        <end position="92"/>
    </location>
</feature>
<dbReference type="Gene3D" id="3.10.450.50">
    <property type="match status" value="1"/>
</dbReference>
<proteinExistence type="predicted"/>
<evidence type="ECO:0000256" key="1">
    <source>
        <dbReference type="SAM" id="MobiDB-lite"/>
    </source>
</evidence>
<accession>A0A3B0SWF1</accession>